<dbReference type="PANTHER" id="PTHR12035:SF125">
    <property type="entry name" value="SIALIC ACID-BINDING IG-LIKE LECTIN 5"/>
    <property type="match status" value="1"/>
</dbReference>
<evidence type="ECO:0000259" key="6">
    <source>
        <dbReference type="Pfam" id="PF07686"/>
    </source>
</evidence>
<dbReference type="AlphaFoldDB" id="A0AAW0PS81"/>
<dbReference type="InterPro" id="IPR013106">
    <property type="entry name" value="Ig_V-set"/>
</dbReference>
<feature type="transmembrane region" description="Helical" evidence="5">
    <location>
        <begin position="313"/>
        <end position="338"/>
    </location>
</feature>
<evidence type="ECO:0000256" key="1">
    <source>
        <dbReference type="ARBA" id="ARBA00004167"/>
    </source>
</evidence>
<dbReference type="InterPro" id="IPR051036">
    <property type="entry name" value="SIGLEC"/>
</dbReference>
<sequence length="404" mass="45909">MTAPWDLSLGSTFQVDRCEDRDSFRHLVASYWNCTSHYWGRPGILSKDESAALGATLGHAGDKAPHQLCQTTKSSHRALLADLSLDPWIDIHEDLSSFALRLQEHFQRLKRKDPRGISEDNVLLRDHLVEGLRDATLRERGWSIDVNRHIDAVRGSDVLIRCNFSYPSQHHTNNVKVFWKKDESKENHKKGDTNPFVFHPDSSQITELYSGRTSLVGIVKEGNCSLRIKNVTQDESNLYVRIETKKYFSFYNYLVSIKVNDSIRRAVTSSPALVITQKVIRTSPQVTSSATLFYTTEPLALTPRQNSAFPLHLIISIAVPISSILILGIVVLVVFLICRKFGRERSLNRTSSGYYANFSRRSDYQTKSTHQDPGVKAIDDEPVYSNIQPHQLRAEMDESIYANM</sequence>
<keyword evidence="2 5" id="KW-0812">Transmembrane</keyword>
<organism evidence="7 8">
    <name type="scientific">Mugilogobius chulae</name>
    <name type="common">yellowstripe goby</name>
    <dbReference type="NCBI Taxonomy" id="88201"/>
    <lineage>
        <taxon>Eukaryota</taxon>
        <taxon>Metazoa</taxon>
        <taxon>Chordata</taxon>
        <taxon>Craniata</taxon>
        <taxon>Vertebrata</taxon>
        <taxon>Euteleostomi</taxon>
        <taxon>Actinopterygii</taxon>
        <taxon>Neopterygii</taxon>
        <taxon>Teleostei</taxon>
        <taxon>Neoteleostei</taxon>
        <taxon>Acanthomorphata</taxon>
        <taxon>Gobiaria</taxon>
        <taxon>Gobiiformes</taxon>
        <taxon>Gobioidei</taxon>
        <taxon>Gobiidae</taxon>
        <taxon>Gobionellinae</taxon>
        <taxon>Mugilogobius</taxon>
    </lineage>
</organism>
<dbReference type="InterPro" id="IPR036179">
    <property type="entry name" value="Ig-like_dom_sf"/>
</dbReference>
<dbReference type="Gene3D" id="2.60.40.10">
    <property type="entry name" value="Immunoglobulins"/>
    <property type="match status" value="1"/>
</dbReference>
<evidence type="ECO:0000256" key="3">
    <source>
        <dbReference type="ARBA" id="ARBA00022989"/>
    </source>
</evidence>
<protein>
    <recommendedName>
        <fullName evidence="6">Immunoglobulin V-set domain-containing protein</fullName>
    </recommendedName>
</protein>
<comment type="subcellular location">
    <subcellularLocation>
        <location evidence="1">Membrane</location>
        <topology evidence="1">Single-pass membrane protein</topology>
    </subcellularLocation>
</comment>
<dbReference type="GO" id="GO:0005886">
    <property type="term" value="C:plasma membrane"/>
    <property type="evidence" value="ECO:0007669"/>
    <property type="project" value="TreeGrafter"/>
</dbReference>
<dbReference type="SUPFAM" id="SSF48726">
    <property type="entry name" value="Immunoglobulin"/>
    <property type="match status" value="1"/>
</dbReference>
<evidence type="ECO:0000256" key="4">
    <source>
        <dbReference type="ARBA" id="ARBA00023136"/>
    </source>
</evidence>
<dbReference type="GO" id="GO:0033691">
    <property type="term" value="F:sialic acid binding"/>
    <property type="evidence" value="ECO:0007669"/>
    <property type="project" value="TreeGrafter"/>
</dbReference>
<accession>A0AAW0PS81</accession>
<evidence type="ECO:0000313" key="7">
    <source>
        <dbReference type="EMBL" id="KAK7926300.1"/>
    </source>
</evidence>
<dbReference type="PANTHER" id="PTHR12035">
    <property type="entry name" value="SIALIC ACID BINDING IMMUNOGLOBULIN-LIKE LECTIN"/>
    <property type="match status" value="1"/>
</dbReference>
<keyword evidence="3 5" id="KW-1133">Transmembrane helix</keyword>
<gene>
    <name evidence="7" type="ORF">WMY93_008610</name>
</gene>
<dbReference type="EMBL" id="JBBPFD010000005">
    <property type="protein sequence ID" value="KAK7926300.1"/>
    <property type="molecule type" value="Genomic_DNA"/>
</dbReference>
<dbReference type="Pfam" id="PF07686">
    <property type="entry name" value="V-set"/>
    <property type="match status" value="1"/>
</dbReference>
<dbReference type="Proteomes" id="UP001460270">
    <property type="component" value="Unassembled WGS sequence"/>
</dbReference>
<keyword evidence="8" id="KW-1185">Reference proteome</keyword>
<comment type="caution">
    <text evidence="7">The sequence shown here is derived from an EMBL/GenBank/DDBJ whole genome shotgun (WGS) entry which is preliminary data.</text>
</comment>
<dbReference type="InterPro" id="IPR013783">
    <property type="entry name" value="Ig-like_fold"/>
</dbReference>
<evidence type="ECO:0000313" key="8">
    <source>
        <dbReference type="Proteomes" id="UP001460270"/>
    </source>
</evidence>
<reference evidence="8" key="1">
    <citation type="submission" date="2024-04" db="EMBL/GenBank/DDBJ databases">
        <title>Salinicola lusitanus LLJ914,a marine bacterium isolated from the Okinawa Trough.</title>
        <authorList>
            <person name="Li J."/>
        </authorList>
    </citation>
    <scope>NUCLEOTIDE SEQUENCE [LARGE SCALE GENOMIC DNA]</scope>
</reference>
<feature type="domain" description="Immunoglobulin V-set" evidence="6">
    <location>
        <begin position="147"/>
        <end position="239"/>
    </location>
</feature>
<dbReference type="GO" id="GO:0007155">
    <property type="term" value="P:cell adhesion"/>
    <property type="evidence" value="ECO:0007669"/>
    <property type="project" value="TreeGrafter"/>
</dbReference>
<keyword evidence="4 5" id="KW-0472">Membrane</keyword>
<proteinExistence type="predicted"/>
<name>A0AAW0PS81_9GOBI</name>
<evidence type="ECO:0000256" key="5">
    <source>
        <dbReference type="SAM" id="Phobius"/>
    </source>
</evidence>
<evidence type="ECO:0000256" key="2">
    <source>
        <dbReference type="ARBA" id="ARBA00022692"/>
    </source>
</evidence>